<dbReference type="InterPro" id="IPR028081">
    <property type="entry name" value="Leu-bd"/>
</dbReference>
<dbReference type="Proteomes" id="UP000479293">
    <property type="component" value="Unassembled WGS sequence"/>
</dbReference>
<name>A0A7C9F918_9BACT</name>
<dbReference type="PANTHER" id="PTHR30483:SF6">
    <property type="entry name" value="PERIPLASMIC BINDING PROTEIN OF ABC TRANSPORTER FOR NATURAL AMINO ACIDS"/>
    <property type="match status" value="1"/>
</dbReference>
<evidence type="ECO:0000256" key="1">
    <source>
        <dbReference type="ARBA" id="ARBA00010062"/>
    </source>
</evidence>
<evidence type="ECO:0000256" key="3">
    <source>
        <dbReference type="SAM" id="SignalP"/>
    </source>
</evidence>
<feature type="domain" description="Leucine-binding protein" evidence="4">
    <location>
        <begin position="267"/>
        <end position="519"/>
    </location>
</feature>
<dbReference type="InterPro" id="IPR028082">
    <property type="entry name" value="Peripla_BP_I"/>
</dbReference>
<evidence type="ECO:0000256" key="2">
    <source>
        <dbReference type="ARBA" id="ARBA00022729"/>
    </source>
</evidence>
<comment type="caution">
    <text evidence="5">The sequence shown here is derived from an EMBL/GenBank/DDBJ whole genome shotgun (WGS) entry which is preliminary data.</text>
</comment>
<keyword evidence="6" id="KW-1185">Reference proteome</keyword>
<comment type="similarity">
    <text evidence="1">Belongs to the leucine-binding protein family.</text>
</comment>
<proteinExistence type="inferred from homology"/>
<dbReference type="RefSeq" id="WP_152765519.1">
    <property type="nucleotide sequence ID" value="NZ_WHLY01000002.1"/>
</dbReference>
<dbReference type="InterPro" id="IPR011990">
    <property type="entry name" value="TPR-like_helical_dom_sf"/>
</dbReference>
<accession>A0A7C9F918</accession>
<organism evidence="5 6">
    <name type="scientific">Salmonirosea aquatica</name>
    <dbReference type="NCBI Taxonomy" id="2654236"/>
    <lineage>
        <taxon>Bacteria</taxon>
        <taxon>Pseudomonadati</taxon>
        <taxon>Bacteroidota</taxon>
        <taxon>Cytophagia</taxon>
        <taxon>Cytophagales</taxon>
        <taxon>Spirosomataceae</taxon>
        <taxon>Salmonirosea</taxon>
    </lineage>
</organism>
<feature type="signal peptide" evidence="3">
    <location>
        <begin position="1"/>
        <end position="21"/>
    </location>
</feature>
<dbReference type="InterPro" id="IPR051010">
    <property type="entry name" value="BCAA_transport"/>
</dbReference>
<dbReference type="CDD" id="cd06268">
    <property type="entry name" value="PBP1_ABC_transporter_LIVBP-like"/>
    <property type="match status" value="1"/>
</dbReference>
<evidence type="ECO:0000313" key="5">
    <source>
        <dbReference type="EMBL" id="MPR37046.1"/>
    </source>
</evidence>
<dbReference type="InterPro" id="IPR019734">
    <property type="entry name" value="TPR_rpt"/>
</dbReference>
<dbReference type="Gene3D" id="1.25.40.10">
    <property type="entry name" value="Tetratricopeptide repeat domain"/>
    <property type="match status" value="1"/>
</dbReference>
<protein>
    <submittedName>
        <fullName evidence="5">ABC transporter substrate-binding protein</fullName>
    </submittedName>
</protein>
<dbReference type="AlphaFoldDB" id="A0A7C9F918"/>
<dbReference type="Gene3D" id="3.40.50.2300">
    <property type="match status" value="2"/>
</dbReference>
<evidence type="ECO:0000259" key="4">
    <source>
        <dbReference type="Pfam" id="PF13458"/>
    </source>
</evidence>
<evidence type="ECO:0000313" key="6">
    <source>
        <dbReference type="Proteomes" id="UP000479293"/>
    </source>
</evidence>
<dbReference type="Pfam" id="PF13174">
    <property type="entry name" value="TPR_6"/>
    <property type="match status" value="1"/>
</dbReference>
<keyword evidence="2 3" id="KW-0732">Signal</keyword>
<sequence length="570" mass="65283">MTRFRNVLFACFALIAVEAQAQLFDQPERKFMEGMSFYRQGKFEAAMREFGDITSSNANDTYAPLAHFYYALSAHMMKRYNESNLMLRQLLTRYATWPQRDEAYYLLANNYFELGDFRRAFDFLNRIGDPSLGKDVQGIKQHFLAGQKDLQVLKSLNSEYPNDRVVALALVQLIQKSSSSKADLELSDRLTNQYGIEVAKPEPTAVDPTATKNPPYEKKWTKGYYNLAVLFPFRLDELKANKRYLPNQYAYDYYSGMQVARQQLKSEGILINIQAYDVGNEEDKILEMVNNVHFRQADLIFGPLYSQTFEMVADYANLNNIALLNPLATDSSILVNGKLVYLAHPSLQTQVRQAVRLAKTKNRLPLAAIYYGHNAKDSSMAFAYRSELIRAGGKVLEIKEIDGSASVLNEQMSNFEKEKPNHVVLFSTDSKAGPSLMNVLAGRQLNGILVIAVANSFDFNRVRPTGYGGNLYLIETDYVDIMKDSVKTFQKDYFDKTNTLPSVYSYQGYDQLLFFGRMIGKYNERMKDGIELRKYVDDYLLSGFDYTKSRENSVSAILEYNDTRWVPWPN</sequence>
<gene>
    <name evidence="5" type="ORF">GBK04_27845</name>
</gene>
<reference evidence="5 6" key="1">
    <citation type="submission" date="2019-10" db="EMBL/GenBank/DDBJ databases">
        <title>Draft Genome Sequence of Cytophagaceae sp. SJW1-29.</title>
        <authorList>
            <person name="Choi A."/>
        </authorList>
    </citation>
    <scope>NUCLEOTIDE SEQUENCE [LARGE SCALE GENOMIC DNA]</scope>
    <source>
        <strain evidence="5 6">SJW1-29</strain>
    </source>
</reference>
<dbReference type="SUPFAM" id="SSF48452">
    <property type="entry name" value="TPR-like"/>
    <property type="match status" value="1"/>
</dbReference>
<dbReference type="EMBL" id="WHLY01000002">
    <property type="protein sequence ID" value="MPR37046.1"/>
    <property type="molecule type" value="Genomic_DNA"/>
</dbReference>
<feature type="chain" id="PRO_5028837832" evidence="3">
    <location>
        <begin position="22"/>
        <end position="570"/>
    </location>
</feature>
<dbReference type="Pfam" id="PF13458">
    <property type="entry name" value="Peripla_BP_6"/>
    <property type="match status" value="1"/>
</dbReference>
<dbReference type="PANTHER" id="PTHR30483">
    <property type="entry name" value="LEUCINE-SPECIFIC-BINDING PROTEIN"/>
    <property type="match status" value="1"/>
</dbReference>
<dbReference type="SUPFAM" id="SSF53822">
    <property type="entry name" value="Periplasmic binding protein-like I"/>
    <property type="match status" value="1"/>
</dbReference>